<dbReference type="AlphaFoldDB" id="A0A150XFB7"/>
<comment type="caution">
    <text evidence="1">The sequence shown here is derived from an EMBL/GenBank/DDBJ whole genome shotgun (WGS) entry which is preliminary data.</text>
</comment>
<gene>
    <name evidence="1" type="ORF">AWW68_00935</name>
</gene>
<dbReference type="OrthoDB" id="1132102at2"/>
<dbReference type="EMBL" id="LRPC01000001">
    <property type="protein sequence ID" value="KYG77364.1"/>
    <property type="molecule type" value="Genomic_DNA"/>
</dbReference>
<name>A0A150XFB7_9BACT</name>
<reference evidence="1 2" key="1">
    <citation type="submission" date="2016-01" db="EMBL/GenBank/DDBJ databases">
        <title>Genome sequencing of Roseivirga spongicola UST030701-084.</title>
        <authorList>
            <person name="Selvaratnam C."/>
            <person name="Thevarajoo S."/>
            <person name="Goh K.M."/>
            <person name="Ee R."/>
            <person name="Chan K.-G."/>
            <person name="Chong C.S."/>
        </authorList>
    </citation>
    <scope>NUCLEOTIDE SEQUENCE [LARGE SCALE GENOMIC DNA]</scope>
    <source>
        <strain evidence="1 2">UST030701-084</strain>
    </source>
</reference>
<dbReference type="STRING" id="333140.AWW68_00935"/>
<evidence type="ECO:0000313" key="1">
    <source>
        <dbReference type="EMBL" id="KYG77364.1"/>
    </source>
</evidence>
<sequence length="215" mass="24585">MSSHHIVRDEQEPALLVDDASVLSFEFVELLLEWSPKLMVTSNAVDAVLKWGVKVDAVVARPEQLEELKPKLKPQSPVEVLLFETSDLLNSAYIVLQDQGHKAVNVLADTFNSSCLDTIRDYAEAMESVLYYNDQKWVYESRGAFQKWVNIGDVFGVHPIVQGTFFKTEGFYSNLDNEMYLEPFELTSEVEGKVRVQSNQKPFWLIETLKTDLYL</sequence>
<evidence type="ECO:0008006" key="3">
    <source>
        <dbReference type="Google" id="ProtNLM"/>
    </source>
</evidence>
<accession>A0A150XFB7</accession>
<proteinExistence type="predicted"/>
<organism evidence="1 2">
    <name type="scientific">Roseivirga spongicola</name>
    <dbReference type="NCBI Taxonomy" id="333140"/>
    <lineage>
        <taxon>Bacteria</taxon>
        <taxon>Pseudomonadati</taxon>
        <taxon>Bacteroidota</taxon>
        <taxon>Cytophagia</taxon>
        <taxon>Cytophagales</taxon>
        <taxon>Roseivirgaceae</taxon>
        <taxon>Roseivirga</taxon>
    </lineage>
</organism>
<evidence type="ECO:0000313" key="2">
    <source>
        <dbReference type="Proteomes" id="UP000075606"/>
    </source>
</evidence>
<keyword evidence="2" id="KW-1185">Reference proteome</keyword>
<dbReference type="Proteomes" id="UP000075606">
    <property type="component" value="Unassembled WGS sequence"/>
</dbReference>
<protein>
    <recommendedName>
        <fullName evidence="3">Thiamine pyrophosphokinase</fullName>
    </recommendedName>
</protein>
<dbReference type="RefSeq" id="WP_068215624.1">
    <property type="nucleotide sequence ID" value="NZ_LRPC01000001.1"/>
</dbReference>